<dbReference type="InterPro" id="IPR000424">
    <property type="entry name" value="Primosome_PriB/ssb"/>
</dbReference>
<dbReference type="GO" id="GO:0003677">
    <property type="term" value="F:DNA binding"/>
    <property type="evidence" value="ECO:0007669"/>
    <property type="project" value="UniProtKB-KW"/>
</dbReference>
<name>A0ABU1AGQ5_9BACT</name>
<dbReference type="CDD" id="cd04496">
    <property type="entry name" value="SSB_OBF"/>
    <property type="match status" value="1"/>
</dbReference>
<feature type="compositionally biased region" description="Basic and acidic residues" evidence="3">
    <location>
        <begin position="99"/>
        <end position="115"/>
    </location>
</feature>
<dbReference type="PROSITE" id="PS50935">
    <property type="entry name" value="SSB"/>
    <property type="match status" value="1"/>
</dbReference>
<proteinExistence type="predicted"/>
<dbReference type="Pfam" id="PF00436">
    <property type="entry name" value="SSB"/>
    <property type="match status" value="1"/>
</dbReference>
<dbReference type="RefSeq" id="WP_308984450.1">
    <property type="nucleotide sequence ID" value="NZ_JARXIC010000007.1"/>
</dbReference>
<keyword evidence="1 2" id="KW-0238">DNA-binding</keyword>
<organism evidence="4 5">
    <name type="scientific">Thalassobacterium sedimentorum</name>
    <dbReference type="NCBI Taxonomy" id="3041258"/>
    <lineage>
        <taxon>Bacteria</taxon>
        <taxon>Pseudomonadati</taxon>
        <taxon>Verrucomicrobiota</taxon>
        <taxon>Opitutia</taxon>
        <taxon>Puniceicoccales</taxon>
        <taxon>Coraliomargaritaceae</taxon>
        <taxon>Thalassobacterium</taxon>
    </lineage>
</organism>
<sequence>MNQTIISGHLTADIETREIKAREKANGVQHLSKFTLACNDGERVVFMPVEAWNMPHLAEHLFKGSKALLAGSLKQEHWETDTGDKRSRIVLTAHKVDFLDPAPSRESHSHPERGLQRGLQRGQDTRRTRSQNRPSRSAA</sequence>
<protein>
    <submittedName>
        <fullName evidence="4">Single-stranded DNA-binding protein</fullName>
    </submittedName>
</protein>
<evidence type="ECO:0000256" key="3">
    <source>
        <dbReference type="SAM" id="MobiDB-lite"/>
    </source>
</evidence>
<evidence type="ECO:0000256" key="2">
    <source>
        <dbReference type="PROSITE-ProRule" id="PRU00252"/>
    </source>
</evidence>
<dbReference type="Proteomes" id="UP001243717">
    <property type="component" value="Unassembled WGS sequence"/>
</dbReference>
<accession>A0ABU1AGQ5</accession>
<gene>
    <name evidence="4" type="ORF">QEH59_05995</name>
</gene>
<keyword evidence="5" id="KW-1185">Reference proteome</keyword>
<reference evidence="4 5" key="1">
    <citation type="submission" date="2023-04" db="EMBL/GenBank/DDBJ databases">
        <title>A novel bacteria isolated from coastal sediment.</title>
        <authorList>
            <person name="Liu X.-J."/>
            <person name="Du Z.-J."/>
        </authorList>
    </citation>
    <scope>NUCLEOTIDE SEQUENCE [LARGE SCALE GENOMIC DNA]</scope>
    <source>
        <strain evidence="4 5">SDUM461004</strain>
    </source>
</reference>
<comment type="caution">
    <text evidence="4">The sequence shown here is derived from an EMBL/GenBank/DDBJ whole genome shotgun (WGS) entry which is preliminary data.</text>
</comment>
<dbReference type="SUPFAM" id="SSF50249">
    <property type="entry name" value="Nucleic acid-binding proteins"/>
    <property type="match status" value="1"/>
</dbReference>
<dbReference type="InterPro" id="IPR012340">
    <property type="entry name" value="NA-bd_OB-fold"/>
</dbReference>
<evidence type="ECO:0000313" key="4">
    <source>
        <dbReference type="EMBL" id="MDQ8193966.1"/>
    </source>
</evidence>
<dbReference type="Gene3D" id="2.40.50.140">
    <property type="entry name" value="Nucleic acid-binding proteins"/>
    <property type="match status" value="1"/>
</dbReference>
<evidence type="ECO:0000256" key="1">
    <source>
        <dbReference type="ARBA" id="ARBA00023125"/>
    </source>
</evidence>
<feature type="region of interest" description="Disordered" evidence="3">
    <location>
        <begin position="99"/>
        <end position="139"/>
    </location>
</feature>
<dbReference type="EMBL" id="JARXIC010000007">
    <property type="protein sequence ID" value="MDQ8193966.1"/>
    <property type="molecule type" value="Genomic_DNA"/>
</dbReference>
<evidence type="ECO:0000313" key="5">
    <source>
        <dbReference type="Proteomes" id="UP001243717"/>
    </source>
</evidence>